<dbReference type="Pfam" id="PF00563">
    <property type="entry name" value="EAL"/>
    <property type="match status" value="1"/>
</dbReference>
<dbReference type="Gene3D" id="3.20.20.450">
    <property type="entry name" value="EAL domain"/>
    <property type="match status" value="1"/>
</dbReference>
<dbReference type="RefSeq" id="WP_378970582.1">
    <property type="nucleotide sequence ID" value="NZ_JBHTBJ010000014.1"/>
</dbReference>
<feature type="transmembrane region" description="Helical" evidence="1">
    <location>
        <begin position="95"/>
        <end position="111"/>
    </location>
</feature>
<feature type="domain" description="EAL" evidence="3">
    <location>
        <begin position="758"/>
        <end position="1014"/>
    </location>
</feature>
<comment type="caution">
    <text evidence="5">The sequence shown here is derived from an EMBL/GenBank/DDBJ whole genome shotgun (WGS) entry which is preliminary data.</text>
</comment>
<gene>
    <name evidence="5" type="ORF">ACFQS1_20375</name>
</gene>
<dbReference type="InterPro" id="IPR000014">
    <property type="entry name" value="PAS"/>
</dbReference>
<evidence type="ECO:0000256" key="1">
    <source>
        <dbReference type="SAM" id="Phobius"/>
    </source>
</evidence>
<feature type="transmembrane region" description="Helical" evidence="1">
    <location>
        <begin position="123"/>
        <end position="141"/>
    </location>
</feature>
<dbReference type="SMART" id="SM00267">
    <property type="entry name" value="GGDEF"/>
    <property type="match status" value="1"/>
</dbReference>
<dbReference type="PROSITE" id="PS50883">
    <property type="entry name" value="EAL"/>
    <property type="match status" value="1"/>
</dbReference>
<dbReference type="PANTHER" id="PTHR44757:SF2">
    <property type="entry name" value="BIOFILM ARCHITECTURE MAINTENANCE PROTEIN MBAA"/>
    <property type="match status" value="1"/>
</dbReference>
<feature type="transmembrane region" description="Helical" evidence="1">
    <location>
        <begin position="185"/>
        <end position="206"/>
    </location>
</feature>
<dbReference type="PROSITE" id="PS50887">
    <property type="entry name" value="GGDEF"/>
    <property type="match status" value="1"/>
</dbReference>
<dbReference type="SUPFAM" id="SSF55785">
    <property type="entry name" value="PYP-like sensor domain (PAS domain)"/>
    <property type="match status" value="1"/>
</dbReference>
<organism evidence="5 6">
    <name type="scientific">Paractinoplanes rhizophilus</name>
    <dbReference type="NCBI Taxonomy" id="1416877"/>
    <lineage>
        <taxon>Bacteria</taxon>
        <taxon>Bacillati</taxon>
        <taxon>Actinomycetota</taxon>
        <taxon>Actinomycetes</taxon>
        <taxon>Micromonosporales</taxon>
        <taxon>Micromonosporaceae</taxon>
        <taxon>Paractinoplanes</taxon>
    </lineage>
</organism>
<dbReference type="SUPFAM" id="SSF141868">
    <property type="entry name" value="EAL domain-like"/>
    <property type="match status" value="1"/>
</dbReference>
<protein>
    <submittedName>
        <fullName evidence="5">Bifunctional diguanylate cyclase/phosphodiesterase</fullName>
    </submittedName>
</protein>
<reference evidence="6" key="1">
    <citation type="journal article" date="2019" name="Int. J. Syst. Evol. Microbiol.">
        <title>The Global Catalogue of Microorganisms (GCM) 10K type strain sequencing project: providing services to taxonomists for standard genome sequencing and annotation.</title>
        <authorList>
            <consortium name="The Broad Institute Genomics Platform"/>
            <consortium name="The Broad Institute Genome Sequencing Center for Infectious Disease"/>
            <person name="Wu L."/>
            <person name="Ma J."/>
        </authorList>
    </citation>
    <scope>NUCLEOTIDE SEQUENCE [LARGE SCALE GENOMIC DNA]</scope>
    <source>
        <strain evidence="6">XZYJT-10</strain>
    </source>
</reference>
<evidence type="ECO:0000259" key="2">
    <source>
        <dbReference type="PROSITE" id="PS50112"/>
    </source>
</evidence>
<feature type="domain" description="GGDEF" evidence="4">
    <location>
        <begin position="612"/>
        <end position="749"/>
    </location>
</feature>
<feature type="transmembrane region" description="Helical" evidence="1">
    <location>
        <begin position="7"/>
        <end position="24"/>
    </location>
</feature>
<dbReference type="SMART" id="SM00091">
    <property type="entry name" value="PAS"/>
    <property type="match status" value="1"/>
</dbReference>
<accession>A0ABW2HX59</accession>
<dbReference type="InterPro" id="IPR000160">
    <property type="entry name" value="GGDEF_dom"/>
</dbReference>
<dbReference type="InterPro" id="IPR035965">
    <property type="entry name" value="PAS-like_dom_sf"/>
</dbReference>
<evidence type="ECO:0000313" key="6">
    <source>
        <dbReference type="Proteomes" id="UP001596548"/>
    </source>
</evidence>
<evidence type="ECO:0000259" key="3">
    <source>
        <dbReference type="PROSITE" id="PS50883"/>
    </source>
</evidence>
<dbReference type="PANTHER" id="PTHR44757">
    <property type="entry name" value="DIGUANYLATE CYCLASE DGCP"/>
    <property type="match status" value="1"/>
</dbReference>
<dbReference type="NCBIfam" id="TIGR00254">
    <property type="entry name" value="GGDEF"/>
    <property type="match status" value="1"/>
</dbReference>
<dbReference type="InterPro" id="IPR029787">
    <property type="entry name" value="Nucleotide_cyclase"/>
</dbReference>
<keyword evidence="1" id="KW-0812">Transmembrane</keyword>
<dbReference type="Pfam" id="PF00989">
    <property type="entry name" value="PAS"/>
    <property type="match status" value="1"/>
</dbReference>
<dbReference type="SUPFAM" id="SSF55073">
    <property type="entry name" value="Nucleotide cyclase"/>
    <property type="match status" value="1"/>
</dbReference>
<keyword evidence="1" id="KW-0472">Membrane</keyword>
<feature type="transmembrane region" description="Helical" evidence="1">
    <location>
        <begin position="221"/>
        <end position="238"/>
    </location>
</feature>
<dbReference type="SMART" id="SM00052">
    <property type="entry name" value="EAL"/>
    <property type="match status" value="1"/>
</dbReference>
<proteinExistence type="predicted"/>
<dbReference type="PROSITE" id="PS50112">
    <property type="entry name" value="PAS"/>
    <property type="match status" value="1"/>
</dbReference>
<keyword evidence="6" id="KW-1185">Reference proteome</keyword>
<dbReference type="InterPro" id="IPR052155">
    <property type="entry name" value="Biofilm_reg_signaling"/>
</dbReference>
<dbReference type="CDD" id="cd00130">
    <property type="entry name" value="PAS"/>
    <property type="match status" value="1"/>
</dbReference>
<dbReference type="InterPro" id="IPR001633">
    <property type="entry name" value="EAL_dom"/>
</dbReference>
<evidence type="ECO:0000259" key="4">
    <source>
        <dbReference type="PROSITE" id="PS50887"/>
    </source>
</evidence>
<dbReference type="EMBL" id="JBHTBJ010000014">
    <property type="protein sequence ID" value="MFC7276356.1"/>
    <property type="molecule type" value="Genomic_DNA"/>
</dbReference>
<keyword evidence="1" id="KW-1133">Transmembrane helix</keyword>
<feature type="transmembrane region" description="Helical" evidence="1">
    <location>
        <begin position="259"/>
        <end position="279"/>
    </location>
</feature>
<sequence length="1024" mass="109795">MSPARLQSCFAAWIVALTALFYAFPALSMYSWAAIGLSAALAVVVGVQVHRPAKRLPWYLLSAVLVSFTAGDTTYNILTDFLGRDNPFPSLADGFYLLVYPMLAVALLIFIRARSGADNRAALLDALVPTAGLGLLSWVFLISPYVRDDHMGLLEKLTSAAYPLGDVLALAMLLRLVTAGTRRPVALTTLATGVTALLATDVVYGLRQLDGTWQVGGPTDSGWIFFYTALGLAALHPSMRRLTSGGDAATETVGGGRRLAAMALAALIAPAVLVVEDLTDGVEDAIMIATASGTMFLLVMARVAGLIQAQRENTARERTLRISAADLVAASSELDAGEALRQAVAALVPEGEEYRFCYVRGVADPGDDTGLVGTGWAPVAELPAVVAAQCEGFESALYGEAVFGSVDGNPPRRDRAYLAADDHVLTTLQPSFEALMAQGTLAVQRITLTRELTRRSSEDYFRALIQSASDVILIVGDDEEIRYASPSALPVFGRTDLVGTSLVRLFASTDHAELRALLEQTGSGRGSRDGVDLTAISGDDLLLQVEVTCRDLRDDPAVGGLVITIRDVTERRRLESDLAHQAYHDSLTGLANRSLFQNRLEQAALSAESVRCLVGVLFVDLDDFKEVNDTLGHGAGDQLLVAVGRRIAEVAGPLNMSARTGGDEFAVLIEHITDPGEVERVAEGIVVALSEPIEVTDGTGGLHLVSGAASVGVATSGDTEGITELLRRADVAMYVAKTDGKRTWRLYRDELHQEMIRRLEMRSALVEAVPGDQMRLRYQPIVDLPTGEMIGLEALVRWQHPLRGLLGPNEFIELSEENGSVVAIGGWVLREALETFAGWRAAPGGGSLKYISVNVSARQFRAPGFVDQVREVLAETGARPEWLLLEITESLVLHDADQVWADLRELRAMGIRIAIDDFGTGYSSLSYLSQMPVDVLKIDKSFIDDILHSAQQMALVETIVSLARTLELNVVAEGIELDGHRAALAAMGCPYGQGYLFSKPVTADEIGARLGISTTGTTVTPSSK</sequence>
<dbReference type="Proteomes" id="UP001596548">
    <property type="component" value="Unassembled WGS sequence"/>
</dbReference>
<dbReference type="InterPro" id="IPR013767">
    <property type="entry name" value="PAS_fold"/>
</dbReference>
<feature type="domain" description="PAS" evidence="2">
    <location>
        <begin position="457"/>
        <end position="493"/>
    </location>
</feature>
<dbReference type="Gene3D" id="3.30.70.270">
    <property type="match status" value="1"/>
</dbReference>
<feature type="transmembrane region" description="Helical" evidence="1">
    <location>
        <begin position="161"/>
        <end position="178"/>
    </location>
</feature>
<dbReference type="NCBIfam" id="TIGR00229">
    <property type="entry name" value="sensory_box"/>
    <property type="match status" value="1"/>
</dbReference>
<dbReference type="InterPro" id="IPR035919">
    <property type="entry name" value="EAL_sf"/>
</dbReference>
<dbReference type="InterPro" id="IPR043128">
    <property type="entry name" value="Rev_trsase/Diguanyl_cyclase"/>
</dbReference>
<feature type="transmembrane region" description="Helical" evidence="1">
    <location>
        <begin position="285"/>
        <end position="307"/>
    </location>
</feature>
<evidence type="ECO:0000313" key="5">
    <source>
        <dbReference type="EMBL" id="MFC7276356.1"/>
    </source>
</evidence>
<feature type="transmembrane region" description="Helical" evidence="1">
    <location>
        <begin position="30"/>
        <end position="49"/>
    </location>
</feature>
<dbReference type="Pfam" id="PF00990">
    <property type="entry name" value="GGDEF"/>
    <property type="match status" value="1"/>
</dbReference>
<dbReference type="CDD" id="cd01948">
    <property type="entry name" value="EAL"/>
    <property type="match status" value="1"/>
</dbReference>
<dbReference type="Gene3D" id="3.30.450.20">
    <property type="entry name" value="PAS domain"/>
    <property type="match status" value="1"/>
</dbReference>
<dbReference type="CDD" id="cd01949">
    <property type="entry name" value="GGDEF"/>
    <property type="match status" value="1"/>
</dbReference>
<feature type="transmembrane region" description="Helical" evidence="1">
    <location>
        <begin position="56"/>
        <end position="75"/>
    </location>
</feature>
<name>A0ABW2HX59_9ACTN</name>